<evidence type="ECO:0000313" key="2">
    <source>
        <dbReference type="Proteomes" id="UP000308549"/>
    </source>
</evidence>
<reference evidence="1 2" key="1">
    <citation type="submission" date="2017-03" db="EMBL/GenBank/DDBJ databases">
        <title>Genomes of endolithic fungi from Antarctica.</title>
        <authorList>
            <person name="Coleine C."/>
            <person name="Masonjones S."/>
            <person name="Stajich J.E."/>
        </authorList>
    </citation>
    <scope>NUCLEOTIDE SEQUENCE [LARGE SCALE GENOMIC DNA]</scope>
    <source>
        <strain evidence="1 2">CCFEE 6315</strain>
    </source>
</reference>
<name>A0A4U0UGE8_9PEZI</name>
<proteinExistence type="predicted"/>
<evidence type="ECO:0000313" key="1">
    <source>
        <dbReference type="EMBL" id="TKA33535.1"/>
    </source>
</evidence>
<organism evidence="1 2">
    <name type="scientific">Salinomyces thailandicus</name>
    <dbReference type="NCBI Taxonomy" id="706561"/>
    <lineage>
        <taxon>Eukaryota</taxon>
        <taxon>Fungi</taxon>
        <taxon>Dikarya</taxon>
        <taxon>Ascomycota</taxon>
        <taxon>Pezizomycotina</taxon>
        <taxon>Dothideomycetes</taxon>
        <taxon>Dothideomycetidae</taxon>
        <taxon>Mycosphaerellales</taxon>
        <taxon>Teratosphaeriaceae</taxon>
        <taxon>Salinomyces</taxon>
    </lineage>
</organism>
<sequence>MPSNGKHPSVHLTTDSKDYLTVLPPELLHNICDHLLPNHDPQVALHSTPSTTSIAQPHALDHLSATCRSLRAEVQSWAHHFLRAHARITRYKELKTPKLQAKRNLLRGKGGLLTWAAKHCIFCGKSSNRSAILVSGLKCCAKCDKAQWPDKITKTAAKTTYDLKDHQLLGQAHSSAIHPQGSPPLPALRYGTYITSNVPTTMFLEPDVRARAQLIHGDLALHASRRAAAAAERQRKKAVKDQAAAAKERAWAAENTPFALAEREGRSKDEAIKMLGDLIAKSGLLPEEIMEAPGIESIKMALEMRNAGGPPRDGMQLEDMKAEGLVVVEGPGVDCECDWL</sequence>
<dbReference type="OrthoDB" id="5313288at2759"/>
<keyword evidence="2" id="KW-1185">Reference proteome</keyword>
<accession>A0A4U0UGE8</accession>
<comment type="caution">
    <text evidence="1">The sequence shown here is derived from an EMBL/GenBank/DDBJ whole genome shotgun (WGS) entry which is preliminary data.</text>
</comment>
<dbReference type="Gene3D" id="3.90.530.10">
    <property type="entry name" value="XPA C-terminal domain"/>
    <property type="match status" value="1"/>
</dbReference>
<protein>
    <submittedName>
        <fullName evidence="1">Uncharacterized protein</fullName>
    </submittedName>
</protein>
<gene>
    <name evidence="1" type="ORF">B0A50_00370</name>
</gene>
<dbReference type="EMBL" id="NAJL01000002">
    <property type="protein sequence ID" value="TKA33535.1"/>
    <property type="molecule type" value="Genomic_DNA"/>
</dbReference>
<dbReference type="AlphaFoldDB" id="A0A4U0UGE8"/>
<dbReference type="Proteomes" id="UP000308549">
    <property type="component" value="Unassembled WGS sequence"/>
</dbReference>
<dbReference type="InterPro" id="IPR037129">
    <property type="entry name" value="XPA_sf"/>
</dbReference>